<reference evidence="2 3" key="1">
    <citation type="submission" date="2022-11" db="EMBL/GenBank/DDBJ databases">
        <title>Taxonomy of Curtobacterium flaccumfaciens.</title>
        <authorList>
            <person name="Osdaghi E."/>
            <person name="Taghavi S.M."/>
            <person name="Hamidizade M."/>
            <person name="Abachi H."/>
            <person name="Fazliarab A."/>
            <person name="Baeyen S."/>
            <person name="Portier P."/>
            <person name="Van Vaerenbergh J."/>
            <person name="Jacques M.-A."/>
        </authorList>
    </citation>
    <scope>NUCLEOTIDE SEQUENCE [LARGE SCALE GENOMIC DNA]</scope>
    <source>
        <strain evidence="2 3">LMG 3715</strain>
    </source>
</reference>
<keyword evidence="1" id="KW-0732">Signal</keyword>
<evidence type="ECO:0000313" key="2">
    <source>
        <dbReference type="EMBL" id="MCX2847184.1"/>
    </source>
</evidence>
<sequence length="473" mass="48529">MQRQTRVARTVAMIAIAATTMVGLVGLAGPAQADPAFSVSGTLTGKPSATAAAVPLAGVEVYLSGLAGNYVSAYAYTDAAGHWSISEIDDHSSGADDVPLAAGSYTVQFNCATTGRSSCNHDYVVEYLGHTLLSSDSTKVTLTAAHPTAVADDELARGAAVSGTVTTADGTPIAGASVSANPVGGFSNSHTTTAADGSYTLDQLTTTNDVISAGFYDSAHPDAHGFPIRYSTQWWDHAPTQGAATPVPLVPASTKPDIDFALSVTPFVSGRVVDAAGNGVPALTMVPMRFDPGTDQFVGPRSGPNETDAQGYFRLTGDLGSATRYKLLFSDSLGSDDENPQTRTPFETTWYRDAASFDDATVITVPTSGSADLGPIPVSPHTGALRFIGNPVIQQDQFQDGLLVVSGVAASPGTAKSTAQWYRDGTAISGATSYSYTPVAADEGTVLTVTVTAKLGTETASATSAGYEAPSDE</sequence>
<dbReference type="Gene3D" id="2.60.40.1120">
    <property type="entry name" value="Carboxypeptidase-like, regulatory domain"/>
    <property type="match status" value="1"/>
</dbReference>
<dbReference type="EMBL" id="JAPJDE010000001">
    <property type="protein sequence ID" value="MCX2847184.1"/>
    <property type="molecule type" value="Genomic_DNA"/>
</dbReference>
<dbReference type="Gene3D" id="2.60.40.2700">
    <property type="match status" value="1"/>
</dbReference>
<keyword evidence="3" id="KW-1185">Reference proteome</keyword>
<dbReference type="InterPro" id="IPR008969">
    <property type="entry name" value="CarboxyPept-like_regulatory"/>
</dbReference>
<proteinExistence type="predicted"/>
<protein>
    <submittedName>
        <fullName evidence="2">Carboxypeptidase regulatory-like domain-containing protein</fullName>
    </submittedName>
</protein>
<evidence type="ECO:0000313" key="3">
    <source>
        <dbReference type="Proteomes" id="UP001207276"/>
    </source>
</evidence>
<dbReference type="SUPFAM" id="SSF49464">
    <property type="entry name" value="Carboxypeptidase regulatory domain-like"/>
    <property type="match status" value="1"/>
</dbReference>
<feature type="signal peptide" evidence="1">
    <location>
        <begin position="1"/>
        <end position="33"/>
    </location>
</feature>
<dbReference type="Pfam" id="PF13620">
    <property type="entry name" value="CarboxypepD_reg"/>
    <property type="match status" value="1"/>
</dbReference>
<dbReference type="RefSeq" id="WP_214519693.1">
    <property type="nucleotide sequence ID" value="NZ_CP104934.1"/>
</dbReference>
<accession>A0ABT3RX35</accession>
<organism evidence="2 3">
    <name type="scientific">Curtobacterium poinsettiae</name>
    <dbReference type="NCBI Taxonomy" id="159612"/>
    <lineage>
        <taxon>Bacteria</taxon>
        <taxon>Bacillati</taxon>
        <taxon>Actinomycetota</taxon>
        <taxon>Actinomycetes</taxon>
        <taxon>Micrococcales</taxon>
        <taxon>Microbacteriaceae</taxon>
        <taxon>Curtobacterium</taxon>
    </lineage>
</organism>
<gene>
    <name evidence="2" type="ORF">ORG12_00700</name>
</gene>
<comment type="caution">
    <text evidence="2">The sequence shown here is derived from an EMBL/GenBank/DDBJ whole genome shotgun (WGS) entry which is preliminary data.</text>
</comment>
<name>A0ABT3RX35_9MICO</name>
<evidence type="ECO:0000256" key="1">
    <source>
        <dbReference type="SAM" id="SignalP"/>
    </source>
</evidence>
<dbReference type="Proteomes" id="UP001207276">
    <property type="component" value="Unassembled WGS sequence"/>
</dbReference>
<feature type="chain" id="PRO_5046625538" evidence="1">
    <location>
        <begin position="34"/>
        <end position="473"/>
    </location>
</feature>